<dbReference type="SUPFAM" id="SSF51735">
    <property type="entry name" value="NAD(P)-binding Rossmann-fold domains"/>
    <property type="match status" value="1"/>
</dbReference>
<evidence type="ECO:0000256" key="1">
    <source>
        <dbReference type="ARBA" id="ARBA00001911"/>
    </source>
</evidence>
<reference evidence="15 16" key="1">
    <citation type="journal article" date="2014" name="PLoS Genet.">
        <title>Phylogenetically driven sequencing of extremely halophilic archaea reveals strategies for static and dynamic osmo-response.</title>
        <authorList>
            <person name="Becker E.A."/>
            <person name="Seitzer P.M."/>
            <person name="Tritt A."/>
            <person name="Larsen D."/>
            <person name="Krusor M."/>
            <person name="Yao A.I."/>
            <person name="Wu D."/>
            <person name="Madern D."/>
            <person name="Eisen J.A."/>
            <person name="Darling A.E."/>
            <person name="Facciotti M.T."/>
        </authorList>
    </citation>
    <scope>NUCLEOTIDE SEQUENCE [LARGE SCALE GENOMIC DNA]</scope>
    <source>
        <strain evidence="15 16">DSM 15624</strain>
    </source>
</reference>
<evidence type="ECO:0000256" key="4">
    <source>
        <dbReference type="ARBA" id="ARBA00022793"/>
    </source>
</evidence>
<sequence>MGGEYQKITVTVLLSARNFHSMSEVTTIVTGGAGFLGSHLCEELLASGQEVICVDNFGSGQDSNVSQIRDHNRFRIIEADIRKLPELPPADRIYHLASRASPADFTEFPVQIALTNTQGTKHLLEHAVEHDAKMLFASTSEVYGDPEVHPQPETYNGNVNIRGPRGCYDESKRFGETLTVAYHNEYDVDVRTVRIFNTYGPRMRPDDGRVVPTFLSQALQGEDLTIYGDGNQTRTFCYVDDMVDGILKVMNGGGMKGDVVNLGGQNEISIQALAETVLQICDSDSGITYEPLPEDDPTQRKPDVSKAERLFDWDPTIDIQEGLQKTIDDLGE</sequence>
<evidence type="ECO:0000256" key="3">
    <source>
        <dbReference type="ARBA" id="ARBA00022692"/>
    </source>
</evidence>
<gene>
    <name evidence="15" type="ORF">C488_02915</name>
</gene>
<keyword evidence="4" id="KW-0210">Decarboxylase</keyword>
<evidence type="ECO:0000256" key="5">
    <source>
        <dbReference type="ARBA" id="ARBA00022968"/>
    </source>
</evidence>
<dbReference type="PANTHER" id="PTHR43078">
    <property type="entry name" value="UDP-GLUCURONIC ACID DECARBOXYLASE-RELATED"/>
    <property type="match status" value="1"/>
</dbReference>
<comment type="caution">
    <text evidence="15">The sequence shown here is derived from an EMBL/GenBank/DDBJ whole genome shotgun (WGS) entry which is preliminary data.</text>
</comment>
<keyword evidence="7" id="KW-0520">NAD</keyword>
<keyword evidence="3" id="KW-0812">Transmembrane</keyword>
<dbReference type="PATRIC" id="fig|797303.5.peg.606"/>
<dbReference type="CDD" id="cd05230">
    <property type="entry name" value="UGD_SDR_e"/>
    <property type="match status" value="1"/>
</dbReference>
<evidence type="ECO:0000256" key="10">
    <source>
        <dbReference type="ARBA" id="ARBA00023180"/>
    </source>
</evidence>
<evidence type="ECO:0000313" key="15">
    <source>
        <dbReference type="EMBL" id="ELY80705.1"/>
    </source>
</evidence>
<comment type="cofactor">
    <cofactor evidence="1">
        <name>NAD(+)</name>
        <dbReference type="ChEBI" id="CHEBI:57540"/>
    </cofactor>
</comment>
<keyword evidence="10" id="KW-0325">Glycoprotein</keyword>
<evidence type="ECO:0000256" key="11">
    <source>
        <dbReference type="ARBA" id="ARBA00023239"/>
    </source>
</evidence>
<dbReference type="FunFam" id="3.40.50.720:FF:000065">
    <property type="entry name" value="UDP-glucuronic acid decarboxylase 1"/>
    <property type="match status" value="1"/>
</dbReference>
<dbReference type="EMBL" id="AOIE01000010">
    <property type="protein sequence ID" value="ELY80705.1"/>
    <property type="molecule type" value="Genomic_DNA"/>
</dbReference>
<dbReference type="InterPro" id="IPR044516">
    <property type="entry name" value="UXS-like"/>
</dbReference>
<accession>L9Z2F9</accession>
<dbReference type="Pfam" id="PF01370">
    <property type="entry name" value="Epimerase"/>
    <property type="match status" value="1"/>
</dbReference>
<proteinExistence type="predicted"/>
<name>L9Z2F9_NATP1</name>
<dbReference type="GO" id="GO:0033320">
    <property type="term" value="P:UDP-D-xylose biosynthetic process"/>
    <property type="evidence" value="ECO:0007669"/>
    <property type="project" value="UniProtKB-UniPathway"/>
</dbReference>
<keyword evidence="6" id="KW-1133">Transmembrane helix</keyword>
<dbReference type="UniPathway" id="UPA00796">
    <property type="reaction ID" value="UER00771"/>
</dbReference>
<dbReference type="GO" id="GO:0048040">
    <property type="term" value="F:UDP-glucuronate decarboxylase activity"/>
    <property type="evidence" value="ECO:0007669"/>
    <property type="project" value="TreeGrafter"/>
</dbReference>
<dbReference type="GO" id="GO:0042732">
    <property type="term" value="P:D-xylose metabolic process"/>
    <property type="evidence" value="ECO:0007669"/>
    <property type="project" value="InterPro"/>
</dbReference>
<feature type="compositionally biased region" description="Basic and acidic residues" evidence="13">
    <location>
        <begin position="297"/>
        <end position="308"/>
    </location>
</feature>
<protein>
    <submittedName>
        <fullName evidence="15">Nucleoside-diphosphate-sugar epimerase</fullName>
    </submittedName>
</protein>
<dbReference type="Gene3D" id="3.40.50.720">
    <property type="entry name" value="NAD(P)-binding Rossmann-like Domain"/>
    <property type="match status" value="1"/>
</dbReference>
<keyword evidence="16" id="KW-1185">Reference proteome</keyword>
<comment type="subcellular location">
    <subcellularLocation>
        <location evidence="2">Golgi apparatus membrane</location>
        <topology evidence="2">Single-pass type II membrane protein</topology>
    </subcellularLocation>
    <subcellularLocation>
        <location evidence="12">Golgi apparatus</location>
        <location evidence="12">Golgi stack membrane</location>
    </subcellularLocation>
</comment>
<dbReference type="GO" id="GO:0070403">
    <property type="term" value="F:NAD+ binding"/>
    <property type="evidence" value="ECO:0007669"/>
    <property type="project" value="InterPro"/>
</dbReference>
<evidence type="ECO:0000256" key="8">
    <source>
        <dbReference type="ARBA" id="ARBA00023034"/>
    </source>
</evidence>
<dbReference type="InterPro" id="IPR036291">
    <property type="entry name" value="NAD(P)-bd_dom_sf"/>
</dbReference>
<keyword evidence="11" id="KW-0456">Lyase</keyword>
<organism evidence="15 16">
    <name type="scientific">Natrinema pellirubrum (strain DSM 15624 / CIP 106293 / JCM 10476 / NCIMB 786 / 157)</name>
    <dbReference type="NCBI Taxonomy" id="797303"/>
    <lineage>
        <taxon>Archaea</taxon>
        <taxon>Methanobacteriati</taxon>
        <taxon>Methanobacteriota</taxon>
        <taxon>Stenosarchaea group</taxon>
        <taxon>Halobacteria</taxon>
        <taxon>Halobacteriales</taxon>
        <taxon>Natrialbaceae</taxon>
        <taxon>Natrinema</taxon>
    </lineage>
</organism>
<feature type="region of interest" description="Disordered" evidence="13">
    <location>
        <begin position="288"/>
        <end position="308"/>
    </location>
</feature>
<evidence type="ECO:0000256" key="6">
    <source>
        <dbReference type="ARBA" id="ARBA00022989"/>
    </source>
</evidence>
<dbReference type="AlphaFoldDB" id="L9Z2F9"/>
<dbReference type="InterPro" id="IPR001509">
    <property type="entry name" value="Epimerase_deHydtase"/>
</dbReference>
<keyword evidence="5" id="KW-0735">Signal-anchor</keyword>
<evidence type="ECO:0000256" key="9">
    <source>
        <dbReference type="ARBA" id="ARBA00023136"/>
    </source>
</evidence>
<evidence type="ECO:0000256" key="2">
    <source>
        <dbReference type="ARBA" id="ARBA00004323"/>
    </source>
</evidence>
<dbReference type="GO" id="GO:0005737">
    <property type="term" value="C:cytoplasm"/>
    <property type="evidence" value="ECO:0007669"/>
    <property type="project" value="TreeGrafter"/>
</dbReference>
<evidence type="ECO:0000256" key="7">
    <source>
        <dbReference type="ARBA" id="ARBA00023027"/>
    </source>
</evidence>
<keyword evidence="8" id="KW-0333">Golgi apparatus</keyword>
<evidence type="ECO:0000256" key="13">
    <source>
        <dbReference type="SAM" id="MobiDB-lite"/>
    </source>
</evidence>
<evidence type="ECO:0000256" key="12">
    <source>
        <dbReference type="ARBA" id="ARBA00037859"/>
    </source>
</evidence>
<keyword evidence="9" id="KW-0472">Membrane</keyword>
<dbReference type="Proteomes" id="UP000011593">
    <property type="component" value="Unassembled WGS sequence"/>
</dbReference>
<evidence type="ECO:0000259" key="14">
    <source>
        <dbReference type="Pfam" id="PF01370"/>
    </source>
</evidence>
<dbReference type="PANTHER" id="PTHR43078:SF6">
    <property type="entry name" value="UDP-GLUCURONIC ACID DECARBOXYLASE 1"/>
    <property type="match status" value="1"/>
</dbReference>
<evidence type="ECO:0000313" key="16">
    <source>
        <dbReference type="Proteomes" id="UP000011593"/>
    </source>
</evidence>
<feature type="domain" description="NAD-dependent epimerase/dehydratase" evidence="14">
    <location>
        <begin position="28"/>
        <end position="263"/>
    </location>
</feature>